<organism evidence="1 2">
    <name type="scientific">Deinococcus seoulensis</name>
    <dbReference type="NCBI Taxonomy" id="1837379"/>
    <lineage>
        <taxon>Bacteria</taxon>
        <taxon>Thermotogati</taxon>
        <taxon>Deinococcota</taxon>
        <taxon>Deinococci</taxon>
        <taxon>Deinococcales</taxon>
        <taxon>Deinococcaceae</taxon>
        <taxon>Deinococcus</taxon>
    </lineage>
</organism>
<keyword evidence="2" id="KW-1185">Reference proteome</keyword>
<evidence type="ECO:0000313" key="2">
    <source>
        <dbReference type="Proteomes" id="UP000634308"/>
    </source>
</evidence>
<proteinExistence type="predicted"/>
<sequence>MGATPSTNPGFYRLNTVPTPNSAFEFYTVKASSKQGVCMVRGTGLTIKNDPSGSLTKANFNSLKAALSSKYGTSEDFDFIKGSSIWKDSNDWMMSIKQEDRNLVSFWQPTASNKLPKGYAIMLKVSALSSTDGWISVVYEFPNTEACTDEINLNKGDGL</sequence>
<gene>
    <name evidence="1" type="ORF">GCM10008959_32780</name>
</gene>
<accession>A0ABQ2RZ25</accession>
<name>A0ABQ2RZ25_9DEIO</name>
<evidence type="ECO:0000313" key="1">
    <source>
        <dbReference type="EMBL" id="GGR68144.1"/>
    </source>
</evidence>
<protein>
    <submittedName>
        <fullName evidence="1">Uncharacterized protein</fullName>
    </submittedName>
</protein>
<comment type="caution">
    <text evidence="1">The sequence shown here is derived from an EMBL/GenBank/DDBJ whole genome shotgun (WGS) entry which is preliminary data.</text>
</comment>
<reference evidence="2" key="1">
    <citation type="journal article" date="2019" name="Int. J. Syst. Evol. Microbiol.">
        <title>The Global Catalogue of Microorganisms (GCM) 10K type strain sequencing project: providing services to taxonomists for standard genome sequencing and annotation.</title>
        <authorList>
            <consortium name="The Broad Institute Genomics Platform"/>
            <consortium name="The Broad Institute Genome Sequencing Center for Infectious Disease"/>
            <person name="Wu L."/>
            <person name="Ma J."/>
        </authorList>
    </citation>
    <scope>NUCLEOTIDE SEQUENCE [LARGE SCALE GENOMIC DNA]</scope>
    <source>
        <strain evidence="2">JCM 31404</strain>
    </source>
</reference>
<dbReference type="Proteomes" id="UP000634308">
    <property type="component" value="Unassembled WGS sequence"/>
</dbReference>
<dbReference type="EMBL" id="BMQM01000027">
    <property type="protein sequence ID" value="GGR68144.1"/>
    <property type="molecule type" value="Genomic_DNA"/>
</dbReference>